<dbReference type="Proteomes" id="UP001620626">
    <property type="component" value="Unassembled WGS sequence"/>
</dbReference>
<dbReference type="InterPro" id="IPR038096">
    <property type="entry name" value="TEA/ATTS_sf"/>
</dbReference>
<feature type="DNA-binding region" description="TEA" evidence="7">
    <location>
        <begin position="123"/>
        <end position="199"/>
    </location>
</feature>
<dbReference type="GO" id="GO:0003677">
    <property type="term" value="F:DNA binding"/>
    <property type="evidence" value="ECO:0007669"/>
    <property type="project" value="UniProtKB-KW"/>
</dbReference>
<comment type="subcellular location">
    <subcellularLocation>
        <location evidence="1">Nucleus</location>
    </subcellularLocation>
</comment>
<dbReference type="AlphaFoldDB" id="A0ABD2JFS1"/>
<evidence type="ECO:0000256" key="6">
    <source>
        <dbReference type="ARBA" id="ARBA00023242"/>
    </source>
</evidence>
<evidence type="ECO:0000259" key="9">
    <source>
        <dbReference type="PROSITE" id="PS51088"/>
    </source>
</evidence>
<evidence type="ECO:0000256" key="5">
    <source>
        <dbReference type="ARBA" id="ARBA00023163"/>
    </source>
</evidence>
<dbReference type="InterPro" id="IPR050937">
    <property type="entry name" value="TEC1_TEAD_TF"/>
</dbReference>
<feature type="compositionally biased region" description="Basic residues" evidence="8">
    <location>
        <begin position="193"/>
        <end position="208"/>
    </location>
</feature>
<dbReference type="EMBL" id="JBICBT010000982">
    <property type="protein sequence ID" value="KAL3089460.1"/>
    <property type="molecule type" value="Genomic_DNA"/>
</dbReference>
<dbReference type="FunFam" id="2.70.50.80:FF:000005">
    <property type="entry name" value="Transcription enhancer factor-like protein egl-44"/>
    <property type="match status" value="1"/>
</dbReference>
<evidence type="ECO:0000313" key="10">
    <source>
        <dbReference type="EMBL" id="KAL3089460.1"/>
    </source>
</evidence>
<dbReference type="InterPro" id="IPR000818">
    <property type="entry name" value="TEA/ATTS_dom"/>
</dbReference>
<dbReference type="SMART" id="SM00426">
    <property type="entry name" value="TEA"/>
    <property type="match status" value="1"/>
</dbReference>
<evidence type="ECO:0000256" key="7">
    <source>
        <dbReference type="PROSITE-ProRule" id="PRU00505"/>
    </source>
</evidence>
<keyword evidence="11" id="KW-1185">Reference proteome</keyword>
<dbReference type="PANTHER" id="PTHR11834">
    <property type="entry name" value="TRANSCRIPTIONAL ENHANCER FACTOR TEF RELATED"/>
    <property type="match status" value="1"/>
</dbReference>
<evidence type="ECO:0000256" key="4">
    <source>
        <dbReference type="ARBA" id="ARBA00023125"/>
    </source>
</evidence>
<dbReference type="PANTHER" id="PTHR11834:SF0">
    <property type="entry name" value="PROTEIN SCALLOPED"/>
    <property type="match status" value="1"/>
</dbReference>
<dbReference type="PROSITE" id="PS00554">
    <property type="entry name" value="TEA_1"/>
    <property type="match status" value="1"/>
</dbReference>
<evidence type="ECO:0000256" key="2">
    <source>
        <dbReference type="ARBA" id="ARBA00022473"/>
    </source>
</evidence>
<keyword evidence="3" id="KW-0805">Transcription regulation</keyword>
<sequence>MNFATANGTGAGGACSSGIVDDSIDDTKPQLLNLSNLASVWPQQPQQQLLGPQDLLSSVMDGSVFPTANASSAAAAAAAAAAASAAVSNTSPQSSCSNGGSNNTNNNMNSNGGTNGNSAAGDGGDAEGVWSPDIDQAFHEALQIYPPCGRRKIILSDEGKMYGRNELIARYIKIRCGKTRTRKQVSSHIQVLARKKQREHHSRMKAPHQHQDGQPTDFGMAQQQQQQQHQQQQLAPPPSTSGSISPNSGGPLQHGAADPSSVESNQSNNVFHHTNMAIGSNANGIANGGGNHLLSPPTRSGCAAPVATIDCGIGTSASSSLSSSSSMTTTTTFGAVSASTAGAPTMSTHLLLGMAPATNINNNNNNIINNNHNNVAPTVAHNREPIVDASAMHQKMLEAASAISNSVMSSMPNPSATNWPYSLNAQHLLGGIQMAASRPPHDLYNSILGGLQPAAMLKTESPTIGASMITSLPTDASSASVGATILPCHSSASSFSIDNFTIASSRLILCGFTAYIEQNLCNSGGMAIDGEENRVEIIKIPKISDAPLERIGLDCVQSKYPELLQELFKKGPTDAFFLVKCWANMHFNIGDQHNSLFAVDSFYESSEKFDIIVSTKVCSFGNEVVEKVEIYSPIDEEEEAKCSGVWHFRLEKSPMCEYMVRFISELKKLQEPSLMNSVLENFTVLQIVTDKQSNDTLMVIAFMFGIREDANIRDGGEGDDEIFTNIYRITE</sequence>
<dbReference type="InterPro" id="IPR041086">
    <property type="entry name" value="YBD"/>
</dbReference>
<evidence type="ECO:0000256" key="3">
    <source>
        <dbReference type="ARBA" id="ARBA00023015"/>
    </source>
</evidence>
<dbReference type="GO" id="GO:0005634">
    <property type="term" value="C:nucleus"/>
    <property type="evidence" value="ECO:0007669"/>
    <property type="project" value="UniProtKB-SubCell"/>
</dbReference>
<feature type="compositionally biased region" description="Low complexity" evidence="8">
    <location>
        <begin position="222"/>
        <end position="233"/>
    </location>
</feature>
<feature type="compositionally biased region" description="Low complexity" evidence="8">
    <location>
        <begin position="94"/>
        <end position="120"/>
    </location>
</feature>
<keyword evidence="6" id="KW-0539">Nucleus</keyword>
<keyword evidence="4" id="KW-0238">DNA-binding</keyword>
<dbReference type="Pfam" id="PF01285">
    <property type="entry name" value="TEA"/>
    <property type="match status" value="1"/>
</dbReference>
<protein>
    <recommendedName>
        <fullName evidence="9">TEA domain-containing protein</fullName>
    </recommendedName>
</protein>
<proteinExistence type="predicted"/>
<comment type="caution">
    <text evidence="10">The sequence shown here is derived from an EMBL/GenBank/DDBJ whole genome shotgun (WGS) entry which is preliminary data.</text>
</comment>
<gene>
    <name evidence="10" type="ORF">niasHT_029171</name>
</gene>
<dbReference type="PRINTS" id="PR00065">
    <property type="entry name" value="TEADOMAIN"/>
</dbReference>
<keyword evidence="5" id="KW-0804">Transcription</keyword>
<evidence type="ECO:0000313" key="11">
    <source>
        <dbReference type="Proteomes" id="UP001620626"/>
    </source>
</evidence>
<dbReference type="Gene3D" id="2.70.50.80">
    <property type="match status" value="1"/>
</dbReference>
<keyword evidence="2" id="KW-0217">Developmental protein</keyword>
<name>A0ABD2JFS1_9BILA</name>
<dbReference type="PROSITE" id="PS51088">
    <property type="entry name" value="TEA_2"/>
    <property type="match status" value="1"/>
</dbReference>
<dbReference type="Gene3D" id="6.10.20.40">
    <property type="entry name" value="TEA/ATTS domain"/>
    <property type="match status" value="1"/>
</dbReference>
<organism evidence="10 11">
    <name type="scientific">Heterodera trifolii</name>
    <dbReference type="NCBI Taxonomy" id="157864"/>
    <lineage>
        <taxon>Eukaryota</taxon>
        <taxon>Metazoa</taxon>
        <taxon>Ecdysozoa</taxon>
        <taxon>Nematoda</taxon>
        <taxon>Chromadorea</taxon>
        <taxon>Rhabditida</taxon>
        <taxon>Tylenchina</taxon>
        <taxon>Tylenchomorpha</taxon>
        <taxon>Tylenchoidea</taxon>
        <taxon>Heteroderidae</taxon>
        <taxon>Heteroderinae</taxon>
        <taxon>Heterodera</taxon>
    </lineage>
</organism>
<dbReference type="Pfam" id="PF17725">
    <property type="entry name" value="YBD"/>
    <property type="match status" value="1"/>
</dbReference>
<evidence type="ECO:0000256" key="8">
    <source>
        <dbReference type="SAM" id="MobiDB-lite"/>
    </source>
</evidence>
<evidence type="ECO:0000256" key="1">
    <source>
        <dbReference type="ARBA" id="ARBA00004123"/>
    </source>
</evidence>
<feature type="domain" description="TEA" evidence="9">
    <location>
        <begin position="123"/>
        <end position="199"/>
    </location>
</feature>
<accession>A0ABD2JFS1</accession>
<feature type="region of interest" description="Disordered" evidence="8">
    <location>
        <begin position="179"/>
        <end position="267"/>
    </location>
</feature>
<reference evidence="10 11" key="1">
    <citation type="submission" date="2024-10" db="EMBL/GenBank/DDBJ databases">
        <authorList>
            <person name="Kim D."/>
        </authorList>
    </citation>
    <scope>NUCLEOTIDE SEQUENCE [LARGE SCALE GENOMIC DNA]</scope>
    <source>
        <strain evidence="10">BH-2024</strain>
    </source>
</reference>
<feature type="region of interest" description="Disordered" evidence="8">
    <location>
        <begin position="89"/>
        <end position="131"/>
    </location>
</feature>
<feature type="compositionally biased region" description="Polar residues" evidence="8">
    <location>
        <begin position="240"/>
        <end position="250"/>
    </location>
</feature>